<evidence type="ECO:0000313" key="3">
    <source>
        <dbReference type="EMBL" id="MCI4676706.1"/>
    </source>
</evidence>
<evidence type="ECO:0000259" key="2">
    <source>
        <dbReference type="Pfam" id="PF11127"/>
    </source>
</evidence>
<accession>A0ABS9YZM4</accession>
<protein>
    <submittedName>
        <fullName evidence="3">DUF2892 domain-containing protein</fullName>
    </submittedName>
</protein>
<dbReference type="EMBL" id="JAIVFL010000001">
    <property type="protein sequence ID" value="MCI4676706.1"/>
    <property type="molecule type" value="Genomic_DNA"/>
</dbReference>
<proteinExistence type="predicted"/>
<feature type="domain" description="Inner membrane protein YgaP-like transmembrane" evidence="2">
    <location>
        <begin position="1"/>
        <end position="65"/>
    </location>
</feature>
<sequence length="66" mass="7015">MTKNMGVVDRVIRILAAVLVAVLYLTKVISGPLAIVLGVIAAVFIITGFVGVCPAYLPFKLSTLKR</sequence>
<dbReference type="InterPro" id="IPR021309">
    <property type="entry name" value="YgaP-like_TM"/>
</dbReference>
<evidence type="ECO:0000256" key="1">
    <source>
        <dbReference type="SAM" id="Phobius"/>
    </source>
</evidence>
<evidence type="ECO:0000313" key="4">
    <source>
        <dbReference type="Proteomes" id="UP001139068"/>
    </source>
</evidence>
<comment type="caution">
    <text evidence="3">The sequence shown here is derived from an EMBL/GenBank/DDBJ whole genome shotgun (WGS) entry which is preliminary data.</text>
</comment>
<gene>
    <name evidence="3" type="ORF">K9U37_18200</name>
</gene>
<dbReference type="Proteomes" id="UP001139068">
    <property type="component" value="Unassembled WGS sequence"/>
</dbReference>
<organism evidence="3 4">
    <name type="scientific">Candidatus Mycolicibacterium alkanivorans</name>
    <dbReference type="NCBI Taxonomy" id="2954114"/>
    <lineage>
        <taxon>Bacteria</taxon>
        <taxon>Bacillati</taxon>
        <taxon>Actinomycetota</taxon>
        <taxon>Actinomycetes</taxon>
        <taxon>Mycobacteriales</taxon>
        <taxon>Mycobacteriaceae</taxon>
        <taxon>Mycolicibacterium</taxon>
    </lineage>
</organism>
<name>A0ABS9YZM4_9MYCO</name>
<keyword evidence="4" id="KW-1185">Reference proteome</keyword>
<feature type="transmembrane region" description="Helical" evidence="1">
    <location>
        <begin position="35"/>
        <end position="57"/>
    </location>
</feature>
<dbReference type="RefSeq" id="WP_243072871.1">
    <property type="nucleotide sequence ID" value="NZ_JAIVFL010000001.1"/>
</dbReference>
<keyword evidence="1" id="KW-0472">Membrane</keyword>
<dbReference type="Pfam" id="PF11127">
    <property type="entry name" value="YgaP-like_TM"/>
    <property type="match status" value="1"/>
</dbReference>
<keyword evidence="1" id="KW-1133">Transmembrane helix</keyword>
<reference evidence="3" key="1">
    <citation type="journal article" date="2022" name="ISME J.">
        <title>Identification of active gaseous-alkane degraders at natural gas seeps.</title>
        <authorList>
            <person name="Farhan Ul Haque M."/>
            <person name="Hernandez M."/>
            <person name="Crombie A.T."/>
            <person name="Murrell J.C."/>
        </authorList>
    </citation>
    <scope>NUCLEOTIDE SEQUENCE</scope>
    <source>
        <strain evidence="3">ANDR5</strain>
    </source>
</reference>
<keyword evidence="1" id="KW-0812">Transmembrane</keyword>
<feature type="transmembrane region" description="Helical" evidence="1">
    <location>
        <begin position="12"/>
        <end position="29"/>
    </location>
</feature>